<feature type="compositionally biased region" description="Polar residues" evidence="6">
    <location>
        <begin position="675"/>
        <end position="697"/>
    </location>
</feature>
<dbReference type="GO" id="GO:0090307">
    <property type="term" value="P:mitotic spindle assembly"/>
    <property type="evidence" value="ECO:0007669"/>
    <property type="project" value="TreeGrafter"/>
</dbReference>
<evidence type="ECO:0000256" key="6">
    <source>
        <dbReference type="SAM" id="MobiDB-lite"/>
    </source>
</evidence>
<dbReference type="SMART" id="SM01349">
    <property type="entry name" value="TOG"/>
    <property type="match status" value="2"/>
</dbReference>
<keyword evidence="5" id="KW-0498">Mitosis</keyword>
<evidence type="ECO:0000313" key="8">
    <source>
        <dbReference type="EMBL" id="KAJ7368080.1"/>
    </source>
</evidence>
<dbReference type="InterPro" id="IPR016024">
    <property type="entry name" value="ARM-type_fold"/>
</dbReference>
<dbReference type="GO" id="GO:0005876">
    <property type="term" value="C:spindle microtubule"/>
    <property type="evidence" value="ECO:0007669"/>
    <property type="project" value="TreeGrafter"/>
</dbReference>
<dbReference type="AlphaFoldDB" id="A0AAD7F6T8"/>
<feature type="region of interest" description="Disordered" evidence="6">
    <location>
        <begin position="734"/>
        <end position="759"/>
    </location>
</feature>
<dbReference type="PANTHER" id="PTHR21567">
    <property type="entry name" value="CLASP"/>
    <property type="match status" value="1"/>
</dbReference>
<accession>A0AAD7F6T8</accession>
<dbReference type="SUPFAM" id="SSF48371">
    <property type="entry name" value="ARM repeat"/>
    <property type="match status" value="1"/>
</dbReference>
<dbReference type="Pfam" id="PF12348">
    <property type="entry name" value="CLASP_N"/>
    <property type="match status" value="1"/>
</dbReference>
<keyword evidence="3" id="KW-0132">Cell division</keyword>
<dbReference type="GO" id="GO:0051301">
    <property type="term" value="P:cell division"/>
    <property type="evidence" value="ECO:0007669"/>
    <property type="project" value="UniProtKB-KW"/>
</dbReference>
<evidence type="ECO:0000256" key="1">
    <source>
        <dbReference type="ARBA" id="ARBA00004186"/>
    </source>
</evidence>
<evidence type="ECO:0000256" key="2">
    <source>
        <dbReference type="ARBA" id="ARBA00009549"/>
    </source>
</evidence>
<evidence type="ECO:0000256" key="5">
    <source>
        <dbReference type="ARBA" id="ARBA00022776"/>
    </source>
</evidence>
<dbReference type="GO" id="GO:0008017">
    <property type="term" value="F:microtubule binding"/>
    <property type="evidence" value="ECO:0007669"/>
    <property type="project" value="TreeGrafter"/>
</dbReference>
<dbReference type="InterPro" id="IPR024395">
    <property type="entry name" value="CLASP_N_dom"/>
</dbReference>
<name>A0AAD7F6T8_9AGAR</name>
<dbReference type="GO" id="GO:0005815">
    <property type="term" value="C:microtubule organizing center"/>
    <property type="evidence" value="ECO:0007669"/>
    <property type="project" value="TreeGrafter"/>
</dbReference>
<evidence type="ECO:0000256" key="3">
    <source>
        <dbReference type="ARBA" id="ARBA00022618"/>
    </source>
</evidence>
<feature type="domain" description="TOG" evidence="7">
    <location>
        <begin position="376"/>
        <end position="623"/>
    </location>
</feature>
<feature type="compositionally biased region" description="Polar residues" evidence="6">
    <location>
        <begin position="325"/>
        <end position="347"/>
    </location>
</feature>
<reference evidence="8" key="1">
    <citation type="submission" date="2023-03" db="EMBL/GenBank/DDBJ databases">
        <title>Massive genome expansion in bonnet fungi (Mycena s.s.) driven by repeated elements and novel gene families across ecological guilds.</title>
        <authorList>
            <consortium name="Lawrence Berkeley National Laboratory"/>
            <person name="Harder C.B."/>
            <person name="Miyauchi S."/>
            <person name="Viragh M."/>
            <person name="Kuo A."/>
            <person name="Thoen E."/>
            <person name="Andreopoulos B."/>
            <person name="Lu D."/>
            <person name="Skrede I."/>
            <person name="Drula E."/>
            <person name="Henrissat B."/>
            <person name="Morin E."/>
            <person name="Kohler A."/>
            <person name="Barry K."/>
            <person name="LaButti K."/>
            <person name="Morin E."/>
            <person name="Salamov A."/>
            <person name="Lipzen A."/>
            <person name="Mereny Z."/>
            <person name="Hegedus B."/>
            <person name="Baldrian P."/>
            <person name="Stursova M."/>
            <person name="Weitz H."/>
            <person name="Taylor A."/>
            <person name="Grigoriev I.V."/>
            <person name="Nagy L.G."/>
            <person name="Martin F."/>
            <person name="Kauserud H."/>
        </authorList>
    </citation>
    <scope>NUCLEOTIDE SEQUENCE</scope>
    <source>
        <strain evidence="8">CBHHK002</strain>
    </source>
</reference>
<comment type="caution">
    <text evidence="8">The sequence shown here is derived from an EMBL/GenBank/DDBJ whole genome shotgun (WGS) entry which is preliminary data.</text>
</comment>
<feature type="domain" description="TOG" evidence="7">
    <location>
        <begin position="21"/>
        <end position="284"/>
    </location>
</feature>
<evidence type="ECO:0000256" key="4">
    <source>
        <dbReference type="ARBA" id="ARBA00022701"/>
    </source>
</evidence>
<keyword evidence="5" id="KW-0131">Cell cycle</keyword>
<feature type="region of interest" description="Disordered" evidence="6">
    <location>
        <begin position="652"/>
        <end position="708"/>
    </location>
</feature>
<dbReference type="EMBL" id="JARIHO010000001">
    <property type="protein sequence ID" value="KAJ7368080.1"/>
    <property type="molecule type" value="Genomic_DNA"/>
</dbReference>
<sequence>MGSDSDDTRLESLINQCKSNDVDVKVDALAKLQAEFESGIEINDPDGLIQVLKTCLRTSNQHLTTATLSALPPLLPLLLTPTAGNAAQNALSQSTSSLNSVGQSPMVDAHTLRQVVVAFMPPGGLIERLGDKEKAQLKARETLVILGGFAFRSGASASSTMSSRSTNAKGPETPLMMFERYLRENGFASKVWKVREQCILTLVHIRRAHPQFPIRAYLSQLVDALEDTDAHVRDCSRQSVIELFSGPGVSDAARADLKKEMTKKNVRKTIVDGVLSKLLGVGGSTSSLGGSGPQSREGSENGDITMKPKEYIPPSLALAGRRPTGASSTGALSRTASVHSTQSNISRPPSRAAPLDSPASELASTAPESSDIRPVYIASSRDLESEFAAMHKPFEGKENEHNWADRERAIQRVRGMIKGEIHLRYTDTFLASLKDFFQLSLKTLVSLRTTVAINTCSLYIEMASTLGTALDPHVDVLFTNLLKMAGFTKKLTAQQSQASVSALIEHTSTPPRILLPLLWTTLQDKTVQARAYVVAHLKQYLELHGHRSKHAIETSGGLEILEKSLKKGLADANPAVRENARLGFWVFHGIWRERGVTLLGGLDSVAKKQLEKACPNPDLAAEVLPITPKPAKKSSVAAAIAASRAKAKAIATAPPTLRHQATASSHAVPVRRAGSPTTSPRNSVARPSSPLRMSTSPGSPPSAKSRIVSNGLSSLSPFTHRTVSVSPTDVVLPFGTKPKSLNLPPNTENDSPRLHVHLI</sequence>
<feature type="region of interest" description="Disordered" evidence="6">
    <location>
        <begin position="284"/>
        <end position="368"/>
    </location>
</feature>
<comment type="subcellular location">
    <subcellularLocation>
        <location evidence="1">Cytoplasm</location>
        <location evidence="1">Cytoskeleton</location>
        <location evidence="1">Spindle</location>
    </subcellularLocation>
</comment>
<comment type="similarity">
    <text evidence="2">Belongs to the CLASP family.</text>
</comment>
<evidence type="ECO:0000313" key="9">
    <source>
        <dbReference type="Proteomes" id="UP001218218"/>
    </source>
</evidence>
<evidence type="ECO:0000259" key="7">
    <source>
        <dbReference type="SMART" id="SM01349"/>
    </source>
</evidence>
<organism evidence="8 9">
    <name type="scientific">Mycena albidolilacea</name>
    <dbReference type="NCBI Taxonomy" id="1033008"/>
    <lineage>
        <taxon>Eukaryota</taxon>
        <taxon>Fungi</taxon>
        <taxon>Dikarya</taxon>
        <taxon>Basidiomycota</taxon>
        <taxon>Agaricomycotina</taxon>
        <taxon>Agaricomycetes</taxon>
        <taxon>Agaricomycetidae</taxon>
        <taxon>Agaricales</taxon>
        <taxon>Marasmiineae</taxon>
        <taxon>Mycenaceae</taxon>
        <taxon>Mycena</taxon>
    </lineage>
</organism>
<dbReference type="GO" id="GO:0005881">
    <property type="term" value="C:cytoplasmic microtubule"/>
    <property type="evidence" value="ECO:0007669"/>
    <property type="project" value="TreeGrafter"/>
</dbReference>
<keyword evidence="4" id="KW-0493">Microtubule</keyword>
<dbReference type="PANTHER" id="PTHR21567:SF9">
    <property type="entry name" value="CLIP-ASSOCIATING PROTEIN"/>
    <property type="match status" value="1"/>
</dbReference>
<keyword evidence="9" id="KW-1185">Reference proteome</keyword>
<gene>
    <name evidence="8" type="ORF">DFH08DRAFT_14068</name>
</gene>
<protein>
    <submittedName>
        <fullName evidence="8">Clasp N terminal-domain-containing protein</fullName>
    </submittedName>
</protein>
<proteinExistence type="inferred from homology"/>
<dbReference type="Gene3D" id="1.25.10.10">
    <property type="entry name" value="Leucine-rich Repeat Variant"/>
    <property type="match status" value="2"/>
</dbReference>
<dbReference type="InterPro" id="IPR034085">
    <property type="entry name" value="TOG"/>
</dbReference>
<dbReference type="Proteomes" id="UP001218218">
    <property type="component" value="Unassembled WGS sequence"/>
</dbReference>
<dbReference type="InterPro" id="IPR011989">
    <property type="entry name" value="ARM-like"/>
</dbReference>
<dbReference type="GO" id="GO:1990023">
    <property type="term" value="C:mitotic spindle midzone"/>
    <property type="evidence" value="ECO:0007669"/>
    <property type="project" value="TreeGrafter"/>
</dbReference>